<dbReference type="RefSeq" id="WP_153342921.1">
    <property type="nucleotide sequence ID" value="NZ_WIVE01000019.1"/>
</dbReference>
<feature type="chain" id="PRO_5030585836" description="Sel1 repeat family protein" evidence="1">
    <location>
        <begin position="18"/>
        <end position="693"/>
    </location>
</feature>
<dbReference type="InterPro" id="IPR006597">
    <property type="entry name" value="Sel1-like"/>
</dbReference>
<dbReference type="Pfam" id="PF08238">
    <property type="entry name" value="Sel1"/>
    <property type="match status" value="14"/>
</dbReference>
<dbReference type="PROSITE" id="PS51257">
    <property type="entry name" value="PROKAR_LIPOPROTEIN"/>
    <property type="match status" value="1"/>
</dbReference>
<feature type="signal peptide" evidence="1">
    <location>
        <begin position="1"/>
        <end position="17"/>
    </location>
</feature>
<name>A0A7X2D353_9PROT</name>
<dbReference type="PANTHER" id="PTHR11102:SF160">
    <property type="entry name" value="ERAD-ASSOCIATED E3 UBIQUITIN-PROTEIN LIGASE COMPONENT HRD3"/>
    <property type="match status" value="1"/>
</dbReference>
<keyword evidence="3" id="KW-1185">Reference proteome</keyword>
<dbReference type="PANTHER" id="PTHR11102">
    <property type="entry name" value="SEL-1-LIKE PROTEIN"/>
    <property type="match status" value="1"/>
</dbReference>
<dbReference type="EMBL" id="WIVE01000019">
    <property type="protein sequence ID" value="MQX36426.1"/>
    <property type="molecule type" value="Genomic_DNA"/>
</dbReference>
<dbReference type="AlphaFoldDB" id="A0A7X2D353"/>
<evidence type="ECO:0000256" key="1">
    <source>
        <dbReference type="SAM" id="SignalP"/>
    </source>
</evidence>
<dbReference type="InterPro" id="IPR050767">
    <property type="entry name" value="Sel1_AlgK"/>
</dbReference>
<gene>
    <name evidence="2" type="ORF">GHC57_07840</name>
</gene>
<evidence type="ECO:0000313" key="3">
    <source>
        <dbReference type="Proteomes" id="UP000434582"/>
    </source>
</evidence>
<proteinExistence type="predicted"/>
<protein>
    <recommendedName>
        <fullName evidence="4">Sel1 repeat family protein</fullName>
    </recommendedName>
</protein>
<reference evidence="2 3" key="1">
    <citation type="submission" date="2019-10" db="EMBL/GenBank/DDBJ databases">
        <title>Draft whole-genome sequence of the purple nonsulfur photosynthetic bacterium Roseospira navarrensis DSM 15114.</title>
        <authorList>
            <person name="Kyndt J.A."/>
            <person name="Meyer T.E."/>
        </authorList>
    </citation>
    <scope>NUCLEOTIDE SEQUENCE [LARGE SCALE GENOMIC DNA]</scope>
    <source>
        <strain evidence="2 3">DSM 15114</strain>
    </source>
</reference>
<keyword evidence="1" id="KW-0732">Signal</keyword>
<dbReference type="OrthoDB" id="112232at2"/>
<comment type="caution">
    <text evidence="2">The sequence shown here is derived from an EMBL/GenBank/DDBJ whole genome shotgun (WGS) entry which is preliminary data.</text>
</comment>
<dbReference type="InterPro" id="IPR011990">
    <property type="entry name" value="TPR-like_helical_dom_sf"/>
</dbReference>
<organism evidence="2 3">
    <name type="scientific">Roseospira navarrensis</name>
    <dbReference type="NCBI Taxonomy" id="140058"/>
    <lineage>
        <taxon>Bacteria</taxon>
        <taxon>Pseudomonadati</taxon>
        <taxon>Pseudomonadota</taxon>
        <taxon>Alphaproteobacteria</taxon>
        <taxon>Rhodospirillales</taxon>
        <taxon>Rhodospirillaceae</taxon>
        <taxon>Roseospira</taxon>
    </lineage>
</organism>
<accession>A0A7X2D353</accession>
<dbReference type="Proteomes" id="UP000434582">
    <property type="component" value="Unassembled WGS sequence"/>
</dbReference>
<sequence>MVRFRLFSVLCAAGLMAGTLGGCASGAPDGFWARGLAGHHYTEGARRKLEGDPHAALGAWARAAEAGHAKAWYQLAHLYGSEALGPRDQAAALTYAREAAQGGFAPALHYVGASLLHGWGGLDPDPAAAEPFLRRAVAADMGRARADLGVLLLNRAGGRQDPAAWSARVEGLSLLREAVADDDPVAAWRLGAVLAEGTHVPRDPARAVALYADAMEGGEFRAALPLARRHVLGDGIAPDPAAARALLDRIERAGPGHVRVDLARALLDADDPLPFDPPRARRLLERAATEDGRVRAHVALGKLLAEGAPGVAPDPAAALSHLRTAAAAGNGEATRYVGVLLEDQGRPDAALSWFLEAAGQGHAHAAVEAARILLDRGDSASARQAVALLAGVAADHDPAALQLARVARDGAGGTLPPDPALARRWFEHVRRTGGRVAAAQATNDLARMVLRGQGGPADARAALALFHDAAAAGHAWAALELGRLYDTGVPGIAQDRQAAWHWFREAAARGVAQGHTALAKALIRDGQGPEAIRQAFAHFERAAAEGHAWALVEAGRAAERGAAGQPGDPAVARAWYERALAEGVDAAPGALASLHERGLGVPRDDARALALYHQGARAGNAWATYKVGAFVAEGRGTPADPDAARAWLTAARADGVDQAADMLGRLERGEVGPFGPATGSGPRLRIEVRPAGF</sequence>
<dbReference type="SMART" id="SM00671">
    <property type="entry name" value="SEL1"/>
    <property type="match status" value="11"/>
</dbReference>
<evidence type="ECO:0000313" key="2">
    <source>
        <dbReference type="EMBL" id="MQX36426.1"/>
    </source>
</evidence>
<dbReference type="Gene3D" id="1.25.40.10">
    <property type="entry name" value="Tetratricopeptide repeat domain"/>
    <property type="match status" value="3"/>
</dbReference>
<dbReference type="SUPFAM" id="SSF81901">
    <property type="entry name" value="HCP-like"/>
    <property type="match status" value="4"/>
</dbReference>
<evidence type="ECO:0008006" key="4">
    <source>
        <dbReference type="Google" id="ProtNLM"/>
    </source>
</evidence>